<dbReference type="SMART" id="SM00267">
    <property type="entry name" value="GGDEF"/>
    <property type="match status" value="1"/>
</dbReference>
<feature type="transmembrane region" description="Helical" evidence="1">
    <location>
        <begin position="110"/>
        <end position="130"/>
    </location>
</feature>
<dbReference type="CDD" id="cd01949">
    <property type="entry name" value="GGDEF"/>
    <property type="match status" value="1"/>
</dbReference>
<evidence type="ECO:0000313" key="5">
    <source>
        <dbReference type="Proteomes" id="UP001139012"/>
    </source>
</evidence>
<dbReference type="EMBL" id="JAKLUA010000032">
    <property type="protein sequence ID" value="MCG2673085.1"/>
    <property type="molecule type" value="Genomic_DNA"/>
</dbReference>
<dbReference type="InterPro" id="IPR043128">
    <property type="entry name" value="Rev_trsase/Diguanyl_cyclase"/>
</dbReference>
<evidence type="ECO:0000256" key="1">
    <source>
        <dbReference type="SAM" id="Phobius"/>
    </source>
</evidence>
<keyword evidence="1" id="KW-1133">Transmembrane helix</keyword>
<keyword evidence="5" id="KW-1185">Reference proteome</keyword>
<dbReference type="PANTHER" id="PTHR44757">
    <property type="entry name" value="DIGUANYLATE CYCLASE DGCP"/>
    <property type="match status" value="1"/>
</dbReference>
<comment type="caution">
    <text evidence="4">The sequence shown here is derived from an EMBL/GenBank/DDBJ whole genome shotgun (WGS) entry which is preliminary data.</text>
</comment>
<organism evidence="4 5">
    <name type="scientific">Bradyrhizobium zhengyangense</name>
    <dbReference type="NCBI Taxonomy" id="2911009"/>
    <lineage>
        <taxon>Bacteria</taxon>
        <taxon>Pseudomonadati</taxon>
        <taxon>Pseudomonadota</taxon>
        <taxon>Alphaproteobacteria</taxon>
        <taxon>Hyphomicrobiales</taxon>
        <taxon>Nitrobacteraceae</taxon>
        <taxon>Bradyrhizobium</taxon>
    </lineage>
</organism>
<feature type="transmembrane region" description="Helical" evidence="1">
    <location>
        <begin position="183"/>
        <end position="204"/>
    </location>
</feature>
<dbReference type="Pfam" id="PF00990">
    <property type="entry name" value="GGDEF"/>
    <property type="match status" value="1"/>
</dbReference>
<dbReference type="InterPro" id="IPR001633">
    <property type="entry name" value="EAL_dom"/>
</dbReference>
<keyword evidence="1" id="KW-0812">Transmembrane</keyword>
<feature type="transmembrane region" description="Helical" evidence="1">
    <location>
        <begin position="150"/>
        <end position="176"/>
    </location>
</feature>
<dbReference type="PROSITE" id="PS50883">
    <property type="entry name" value="EAL"/>
    <property type="match status" value="1"/>
</dbReference>
<gene>
    <name evidence="4" type="ORF">L6637_39920</name>
</gene>
<dbReference type="NCBIfam" id="TIGR00254">
    <property type="entry name" value="GGDEF"/>
    <property type="match status" value="1"/>
</dbReference>
<dbReference type="InterPro" id="IPR000160">
    <property type="entry name" value="GGDEF_dom"/>
</dbReference>
<dbReference type="Pfam" id="PF00563">
    <property type="entry name" value="EAL"/>
    <property type="match status" value="1"/>
</dbReference>
<proteinExistence type="predicted"/>
<feature type="domain" description="GGDEF" evidence="3">
    <location>
        <begin position="254"/>
        <end position="387"/>
    </location>
</feature>
<dbReference type="InterPro" id="IPR029787">
    <property type="entry name" value="Nucleotide_cyclase"/>
</dbReference>
<dbReference type="CDD" id="cd01948">
    <property type="entry name" value="EAL"/>
    <property type="match status" value="1"/>
</dbReference>
<reference evidence="4" key="1">
    <citation type="submission" date="2022-01" db="EMBL/GenBank/DDBJ databases">
        <title>Genome sequnece data of strain Bradyrhizobium sp. nov.</title>
        <authorList>
            <person name="Zhang J."/>
        </authorList>
    </citation>
    <scope>NUCLEOTIDE SEQUENCE</scope>
    <source>
        <strain evidence="4">WYCCWR 12774</strain>
    </source>
</reference>
<evidence type="ECO:0000259" key="2">
    <source>
        <dbReference type="PROSITE" id="PS50883"/>
    </source>
</evidence>
<dbReference type="InterPro" id="IPR035919">
    <property type="entry name" value="EAL_sf"/>
</dbReference>
<feature type="domain" description="EAL" evidence="2">
    <location>
        <begin position="396"/>
        <end position="646"/>
    </location>
</feature>
<dbReference type="Gene3D" id="3.30.70.270">
    <property type="match status" value="1"/>
</dbReference>
<dbReference type="SMART" id="SM00052">
    <property type="entry name" value="EAL"/>
    <property type="match status" value="1"/>
</dbReference>
<evidence type="ECO:0000313" key="4">
    <source>
        <dbReference type="EMBL" id="MCG2673085.1"/>
    </source>
</evidence>
<accession>A0ABS9M1D6</accession>
<dbReference type="RefSeq" id="WP_237874170.1">
    <property type="nucleotide sequence ID" value="NZ_JAKLUA010000032.1"/>
</dbReference>
<dbReference type="InterPro" id="IPR052155">
    <property type="entry name" value="Biofilm_reg_signaling"/>
</dbReference>
<evidence type="ECO:0000259" key="3">
    <source>
        <dbReference type="PROSITE" id="PS50887"/>
    </source>
</evidence>
<dbReference type="PROSITE" id="PS50887">
    <property type="entry name" value="GGDEF"/>
    <property type="match status" value="1"/>
</dbReference>
<feature type="transmembrane region" description="Helical" evidence="1">
    <location>
        <begin position="41"/>
        <end position="64"/>
    </location>
</feature>
<dbReference type="SUPFAM" id="SSF141868">
    <property type="entry name" value="EAL domain-like"/>
    <property type="match status" value="1"/>
</dbReference>
<dbReference type="SUPFAM" id="SSF55073">
    <property type="entry name" value="Nucleotide cyclase"/>
    <property type="match status" value="1"/>
</dbReference>
<dbReference type="PANTHER" id="PTHR44757:SF2">
    <property type="entry name" value="BIOFILM ARCHITECTURE MAINTENANCE PROTEIN MBAA"/>
    <property type="match status" value="1"/>
</dbReference>
<name>A0ABS9M1D6_9BRAD</name>
<dbReference type="Proteomes" id="UP001139012">
    <property type="component" value="Unassembled WGS sequence"/>
</dbReference>
<sequence length="653" mass="71112">MRIQLTNYFARLFAGDLSAFGGPATDETVAGHIRAEQMSLVLGYSVGIMLANACNATVLAIALWQSPDRTFAAIWAIIVASAAIAFGVQSHGSRRITKPQFVSRRAIHRLVRNAFVLGIAWGIVPVAFFADASTGGQLVITCLCSGMLAGGALAFATIPIAAIAFTAPIFVGIAICLGRNGDLAFLLIAFLVVVYGSVLLRGVFVNSFNFARRVIRQIEAERTVRQDPLTHLPNRVAFNETLDAALRRLALSGEEFAVLLLDLDRFKEVNDRFGHPAGDEFLVQVASRLQRCTRAAEHVARIGGDEFALVMANLTRPEDALEIAERFVAAFTEPFLIEGCEFVGATSVGIVLVPRDGNTALDIMKNADAALYRAKKAGPGTVRFFEEADDKVSRDRKALQADLAGAIARDELFLVFQPFLDLDENRITGFEALLRWQHSSRGLVPPSEFIPIAEETGLIHEIGEWVIRRACATLKEWPEDIRVAVNFSAAQFQNTGILQTIVQALADAKVAPRRLEIEITESMLLSKYSSAASILNALLELGATVALDDFGTGFSSLTYLRKLPFSRIKIDQSFIRDMLVQPDCAAIVKSVVSLARDLNIEVVAEGVETADQLDYLRQIACDEVQGYLIGRPVSADAVRALLDTKKLRAIFAA</sequence>
<keyword evidence="1" id="KW-0472">Membrane</keyword>
<feature type="transmembrane region" description="Helical" evidence="1">
    <location>
        <begin position="70"/>
        <end position="89"/>
    </location>
</feature>
<dbReference type="Gene3D" id="3.20.20.450">
    <property type="entry name" value="EAL domain"/>
    <property type="match status" value="1"/>
</dbReference>
<protein>
    <submittedName>
        <fullName evidence="4">EAL domain-containing protein</fullName>
    </submittedName>
</protein>